<sequence length="409" mass="45455">MASFASTPPTQDGSNRDDPGLQADVFKFFGGSKTVTRDGKPAKRRGPKPDSKPALTRRQQLNRQAQRSHRERKAQYIRSLETEISSLREAYFKDISSANASLQQHRHIVDSLNKENDALKRILSAHGICFEAELERLGIDRSPQYPLSSSSVSSPGYSGNVGIATTISSHSHITPATSTTSGSSPRATRPEQIDALPPGEQPFPPQTTYHSHSNEQFDYMDRDRSNPTHKGSDEPVPAVQGVFEDDPQLQVDFILTLESPCRDHTDYLCRQADDEHMPFSGHALMASCPPPSYISKTTPDQIYPHKTYDLPPANLATLLNLSRQLVADGQVTPVMALQYLKAHDMYRTLTRDDIKIIIETLNTKIRCYGFGAVIEDFELMDCLNSVLGSKMDYTASSSHAPVPDPMMYM</sequence>
<feature type="compositionally biased region" description="Low complexity" evidence="3">
    <location>
        <begin position="174"/>
        <end position="187"/>
    </location>
</feature>
<organism evidence="4 5">
    <name type="scientific">Monascus purpureus</name>
    <name type="common">Red mold</name>
    <name type="synonym">Monascus anka</name>
    <dbReference type="NCBI Taxonomy" id="5098"/>
    <lineage>
        <taxon>Eukaryota</taxon>
        <taxon>Fungi</taxon>
        <taxon>Dikarya</taxon>
        <taxon>Ascomycota</taxon>
        <taxon>Pezizomycotina</taxon>
        <taxon>Eurotiomycetes</taxon>
        <taxon>Eurotiomycetidae</taxon>
        <taxon>Eurotiales</taxon>
        <taxon>Aspergillaceae</taxon>
        <taxon>Monascus</taxon>
    </lineage>
</organism>
<dbReference type="CDD" id="cd14688">
    <property type="entry name" value="bZIP_YAP"/>
    <property type="match status" value="1"/>
</dbReference>
<evidence type="ECO:0000256" key="1">
    <source>
        <dbReference type="ARBA" id="ARBA00004123"/>
    </source>
</evidence>
<evidence type="ECO:0000313" key="5">
    <source>
        <dbReference type="Proteomes" id="UP000319663"/>
    </source>
</evidence>
<dbReference type="GO" id="GO:0001228">
    <property type="term" value="F:DNA-binding transcription activator activity, RNA polymerase II-specific"/>
    <property type="evidence" value="ECO:0007669"/>
    <property type="project" value="TreeGrafter"/>
</dbReference>
<gene>
    <name evidence="4" type="ORF">MPDQ_001666</name>
</gene>
<reference evidence="4 5" key="1">
    <citation type="submission" date="2019-06" db="EMBL/GenBank/DDBJ databases">
        <title>Wine fermentation using esterase from Monascus purpureus.</title>
        <authorList>
            <person name="Geng C."/>
            <person name="Zhang Y."/>
        </authorList>
    </citation>
    <scope>NUCLEOTIDE SEQUENCE [LARGE SCALE GENOMIC DNA]</scope>
    <source>
        <strain evidence="4">HQ1</strain>
    </source>
</reference>
<protein>
    <recommendedName>
        <fullName evidence="6">BZIP domain-containing protein</fullName>
    </recommendedName>
</protein>
<feature type="region of interest" description="Disordered" evidence="3">
    <location>
        <begin position="168"/>
        <end position="239"/>
    </location>
</feature>
<dbReference type="AlphaFoldDB" id="A0A507QQV1"/>
<keyword evidence="5" id="KW-1185">Reference proteome</keyword>
<dbReference type="GO" id="GO:0000976">
    <property type="term" value="F:transcription cis-regulatory region binding"/>
    <property type="evidence" value="ECO:0007669"/>
    <property type="project" value="InterPro"/>
</dbReference>
<dbReference type="InterPro" id="IPR050936">
    <property type="entry name" value="AP-1-like"/>
</dbReference>
<dbReference type="PANTHER" id="PTHR40621:SF6">
    <property type="entry name" value="AP-1-LIKE TRANSCRIPTION FACTOR YAP1-RELATED"/>
    <property type="match status" value="1"/>
</dbReference>
<evidence type="ECO:0000313" key="4">
    <source>
        <dbReference type="EMBL" id="TQB69585.1"/>
    </source>
</evidence>
<name>A0A507QQV1_MONPU</name>
<dbReference type="Gene3D" id="1.20.5.170">
    <property type="match status" value="1"/>
</dbReference>
<dbReference type="Proteomes" id="UP000319663">
    <property type="component" value="Unassembled WGS sequence"/>
</dbReference>
<evidence type="ECO:0000256" key="2">
    <source>
        <dbReference type="ARBA" id="ARBA00023242"/>
    </source>
</evidence>
<dbReference type="GO" id="GO:0090575">
    <property type="term" value="C:RNA polymerase II transcription regulator complex"/>
    <property type="evidence" value="ECO:0007669"/>
    <property type="project" value="TreeGrafter"/>
</dbReference>
<accession>A0A507QQV1</accession>
<feature type="compositionally biased region" description="Polar residues" evidence="3">
    <location>
        <begin position="1"/>
        <end position="13"/>
    </location>
</feature>
<dbReference type="EMBL" id="VIFY01000146">
    <property type="protein sequence ID" value="TQB69585.1"/>
    <property type="molecule type" value="Genomic_DNA"/>
</dbReference>
<keyword evidence="2" id="KW-0539">Nucleus</keyword>
<dbReference type="InterPro" id="IPR046347">
    <property type="entry name" value="bZIP_sf"/>
</dbReference>
<comment type="caution">
    <text evidence="4">The sequence shown here is derived from an EMBL/GenBank/DDBJ whole genome shotgun (WGS) entry which is preliminary data.</text>
</comment>
<feature type="region of interest" description="Disordered" evidence="3">
    <location>
        <begin position="1"/>
        <end position="74"/>
    </location>
</feature>
<proteinExistence type="predicted"/>
<feature type="compositionally biased region" description="Basic and acidic residues" evidence="3">
    <location>
        <begin position="35"/>
        <end position="51"/>
    </location>
</feature>
<dbReference type="PANTHER" id="PTHR40621">
    <property type="entry name" value="TRANSCRIPTION FACTOR KAPC-RELATED"/>
    <property type="match status" value="1"/>
</dbReference>
<dbReference type="SUPFAM" id="SSF57959">
    <property type="entry name" value="Leucine zipper domain"/>
    <property type="match status" value="1"/>
</dbReference>
<comment type="subcellular location">
    <subcellularLocation>
        <location evidence="1">Nucleus</location>
    </subcellularLocation>
</comment>
<evidence type="ECO:0008006" key="6">
    <source>
        <dbReference type="Google" id="ProtNLM"/>
    </source>
</evidence>
<evidence type="ECO:0000256" key="3">
    <source>
        <dbReference type="SAM" id="MobiDB-lite"/>
    </source>
</evidence>
<feature type="compositionally biased region" description="Basic and acidic residues" evidence="3">
    <location>
        <begin position="212"/>
        <end position="233"/>
    </location>
</feature>